<evidence type="ECO:0000313" key="2">
    <source>
        <dbReference type="EMBL" id="MUN41668.1"/>
    </source>
</evidence>
<dbReference type="RefSeq" id="WP_156220837.1">
    <property type="nucleotide sequence ID" value="NZ_WOFH01000015.1"/>
</dbReference>
<reference evidence="2 3" key="1">
    <citation type="submission" date="2019-11" db="EMBL/GenBank/DDBJ databases">
        <authorList>
            <person name="Cao P."/>
        </authorList>
    </citation>
    <scope>NUCLEOTIDE SEQUENCE [LARGE SCALE GENOMIC DNA]</scope>
    <source>
        <strain evidence="2 3">NEAU-AAG5</strain>
    </source>
</reference>
<evidence type="ECO:0000256" key="1">
    <source>
        <dbReference type="SAM" id="MobiDB-lite"/>
    </source>
</evidence>
<gene>
    <name evidence="2" type="ORF">GNZ18_34525</name>
</gene>
<organism evidence="2 3">
    <name type="scientific">Actinomadura litoris</name>
    <dbReference type="NCBI Taxonomy" id="2678616"/>
    <lineage>
        <taxon>Bacteria</taxon>
        <taxon>Bacillati</taxon>
        <taxon>Actinomycetota</taxon>
        <taxon>Actinomycetes</taxon>
        <taxon>Streptosporangiales</taxon>
        <taxon>Thermomonosporaceae</taxon>
        <taxon>Actinomadura</taxon>
    </lineage>
</organism>
<evidence type="ECO:0000313" key="3">
    <source>
        <dbReference type="Proteomes" id="UP000432015"/>
    </source>
</evidence>
<comment type="caution">
    <text evidence="2">The sequence shown here is derived from an EMBL/GenBank/DDBJ whole genome shotgun (WGS) entry which is preliminary data.</text>
</comment>
<keyword evidence="3" id="KW-1185">Reference proteome</keyword>
<dbReference type="EMBL" id="WOFH01000015">
    <property type="protein sequence ID" value="MUN41668.1"/>
    <property type="molecule type" value="Genomic_DNA"/>
</dbReference>
<sequence length="226" mass="24360">MSTLPDRYRQLLRVLAALNITLVRAEPASDQVPRGEWPIASHPSLAVRELLEEALIADAYFTTGRTRPVELPYGTYIRHVYAASALIDAAAFATTPATAPSGSPLTDWIHQPMTDTPDGNRDRARHLLRTVAAGHRAEHARSQQPGLTGPERRLAAAHLEGQRQALDALAAALAHMPDMPATDVDLLDPPPDAAPSTPDPADPAQPDAAQPRRVVRSIVSGWEPLT</sequence>
<protein>
    <submittedName>
        <fullName evidence="2">Uncharacterized protein</fullName>
    </submittedName>
</protein>
<name>A0A7K1LB69_9ACTN</name>
<dbReference type="Proteomes" id="UP000432015">
    <property type="component" value="Unassembled WGS sequence"/>
</dbReference>
<feature type="region of interest" description="Disordered" evidence="1">
    <location>
        <begin position="180"/>
        <end position="213"/>
    </location>
</feature>
<proteinExistence type="predicted"/>
<accession>A0A7K1LB69</accession>
<feature type="compositionally biased region" description="Pro residues" evidence="1">
    <location>
        <begin position="188"/>
        <end position="203"/>
    </location>
</feature>
<dbReference type="AlphaFoldDB" id="A0A7K1LB69"/>